<dbReference type="InterPro" id="IPR013083">
    <property type="entry name" value="Znf_RING/FYVE/PHD"/>
</dbReference>
<evidence type="ECO:0000313" key="4">
    <source>
        <dbReference type="Proteomes" id="UP000660554"/>
    </source>
</evidence>
<dbReference type="Gene3D" id="3.30.40.10">
    <property type="entry name" value="Zinc/RING finger domain, C3HC4 (zinc finger)"/>
    <property type="match status" value="1"/>
</dbReference>
<evidence type="ECO:0000259" key="2">
    <source>
        <dbReference type="PROSITE" id="PS50271"/>
    </source>
</evidence>
<proteinExistence type="predicted"/>
<dbReference type="EMBL" id="BNDV01000002">
    <property type="protein sequence ID" value="GHI11142.1"/>
    <property type="molecule type" value="Genomic_DNA"/>
</dbReference>
<organism evidence="3 4">
    <name type="scientific">Streptomyces virginiae</name>
    <name type="common">Streptomyces cinnamonensis</name>
    <dbReference type="NCBI Taxonomy" id="1961"/>
    <lineage>
        <taxon>Bacteria</taxon>
        <taxon>Bacillati</taxon>
        <taxon>Actinomycetota</taxon>
        <taxon>Actinomycetes</taxon>
        <taxon>Kitasatosporales</taxon>
        <taxon>Streptomycetaceae</taxon>
        <taxon>Streptomyces</taxon>
    </lineage>
</organism>
<accession>A0ABQ3NEI6</accession>
<dbReference type="Proteomes" id="UP000660554">
    <property type="component" value="Unassembled WGS sequence"/>
</dbReference>
<feature type="region of interest" description="Disordered" evidence="1">
    <location>
        <begin position="1"/>
        <end position="52"/>
    </location>
</feature>
<dbReference type="Pfam" id="PF02148">
    <property type="entry name" value="zf-UBP"/>
    <property type="match status" value="1"/>
</dbReference>
<evidence type="ECO:0000313" key="3">
    <source>
        <dbReference type="EMBL" id="GHI11142.1"/>
    </source>
</evidence>
<dbReference type="InterPro" id="IPR001607">
    <property type="entry name" value="Znf_UBP"/>
</dbReference>
<feature type="domain" description="UBP-type" evidence="2">
    <location>
        <begin position="61"/>
        <end position="145"/>
    </location>
</feature>
<dbReference type="PROSITE" id="PS50271">
    <property type="entry name" value="ZF_UBP"/>
    <property type="match status" value="1"/>
</dbReference>
<protein>
    <recommendedName>
        <fullName evidence="2">UBP-type domain-containing protein</fullName>
    </recommendedName>
</protein>
<dbReference type="SUPFAM" id="SSF57850">
    <property type="entry name" value="RING/U-box"/>
    <property type="match status" value="1"/>
</dbReference>
<gene>
    <name evidence="3" type="ORF">Scinn_06050</name>
</gene>
<feature type="compositionally biased region" description="Low complexity" evidence="1">
    <location>
        <begin position="22"/>
        <end position="36"/>
    </location>
</feature>
<evidence type="ECO:0000256" key="1">
    <source>
        <dbReference type="SAM" id="MobiDB-lite"/>
    </source>
</evidence>
<sequence>MYEAASPAATSRSGAGTGVRRASPATAALPATSATSCNTSIEDPSSFVDRPRPGRTLAIMSECTHVAELPRPEPVPSAQTCAECLELGSHPVQLRMCLGCGHVACCDSSPFRHATAHHHESGHPVMRSYEPGETWRWCFVDGSIV</sequence>
<reference evidence="4" key="1">
    <citation type="submission" date="2020-09" db="EMBL/GenBank/DDBJ databases">
        <title>Whole genome shotgun sequence of Streptomyces cinnamonensis NBRC 15873.</title>
        <authorList>
            <person name="Komaki H."/>
            <person name="Tamura T."/>
        </authorList>
    </citation>
    <scope>NUCLEOTIDE SEQUENCE [LARGE SCALE GENOMIC DNA]</scope>
    <source>
        <strain evidence="4">NBRC 15873</strain>
    </source>
</reference>
<name>A0ABQ3NEI6_STRVG</name>
<comment type="caution">
    <text evidence="3">The sequence shown here is derived from an EMBL/GenBank/DDBJ whole genome shotgun (WGS) entry which is preliminary data.</text>
</comment>
<keyword evidence="4" id="KW-1185">Reference proteome</keyword>